<dbReference type="SUPFAM" id="SSF52833">
    <property type="entry name" value="Thioredoxin-like"/>
    <property type="match status" value="1"/>
</dbReference>
<keyword evidence="4" id="KW-0049">Antioxidant</keyword>
<dbReference type="GeneID" id="10500219"/>
<evidence type="ECO:0000256" key="11">
    <source>
        <dbReference type="PIRSR" id="PIRSR000239-1"/>
    </source>
</evidence>
<accession>F0ZP67</accession>
<name>F0ZP67_DICPU</name>
<dbReference type="Gene3D" id="3.40.30.10">
    <property type="entry name" value="Glutaredoxin"/>
    <property type="match status" value="1"/>
</dbReference>
<dbReference type="RefSeq" id="XP_003289220.1">
    <property type="nucleotide sequence ID" value="XM_003289172.1"/>
</dbReference>
<feature type="active site" description="Cysteine sulfenic acid (-SOH) intermediate; for peroxidase activity" evidence="11">
    <location>
        <position position="46"/>
    </location>
</feature>
<dbReference type="KEGG" id="dpp:DICPUDRAFT_79975"/>
<keyword evidence="14" id="KW-1185">Reference proteome</keyword>
<proteinExistence type="inferred from homology"/>
<evidence type="ECO:0000256" key="9">
    <source>
        <dbReference type="ARBA" id="ARBA00038489"/>
    </source>
</evidence>
<evidence type="ECO:0000256" key="5">
    <source>
        <dbReference type="ARBA" id="ARBA00023002"/>
    </source>
</evidence>
<dbReference type="VEuPathDB" id="AmoebaDB:DICPUDRAFT_79975"/>
<sequence>MGLLKAGSIAPDFICKNQDGVDVKLKDFSDKPLVMFFFPSNIGMICTRENIEFKENYQKFIDANCHVVGISGDKIKKQKKFHCKNDLPFPLLIDRKRKIEKAFGAHFSRATFVIHNGEIVLSHLTHWFTSKSHIEESLKVVEFLNGNK</sequence>
<dbReference type="OMA" id="MICTREN"/>
<evidence type="ECO:0000256" key="10">
    <source>
        <dbReference type="ARBA" id="ARBA00049091"/>
    </source>
</evidence>
<keyword evidence="6" id="KW-1015">Disulfide bond</keyword>
<comment type="subunit">
    <text evidence="1">Monomer.</text>
</comment>
<reference evidence="14" key="1">
    <citation type="journal article" date="2011" name="Genome Biol.">
        <title>Comparative genomics of the social amoebae Dictyostelium discoideum and Dictyostelium purpureum.</title>
        <authorList>
            <consortium name="US DOE Joint Genome Institute (JGI-PGF)"/>
            <person name="Sucgang R."/>
            <person name="Kuo A."/>
            <person name="Tian X."/>
            <person name="Salerno W."/>
            <person name="Parikh A."/>
            <person name="Feasley C.L."/>
            <person name="Dalin E."/>
            <person name="Tu H."/>
            <person name="Huang E."/>
            <person name="Barry K."/>
            <person name="Lindquist E."/>
            <person name="Shapiro H."/>
            <person name="Bruce D."/>
            <person name="Schmutz J."/>
            <person name="Salamov A."/>
            <person name="Fey P."/>
            <person name="Gaudet P."/>
            <person name="Anjard C."/>
            <person name="Babu M.M."/>
            <person name="Basu S."/>
            <person name="Bushmanova Y."/>
            <person name="van der Wel H."/>
            <person name="Katoh-Kurasawa M."/>
            <person name="Dinh C."/>
            <person name="Coutinho P.M."/>
            <person name="Saito T."/>
            <person name="Elias M."/>
            <person name="Schaap P."/>
            <person name="Kay R.R."/>
            <person name="Henrissat B."/>
            <person name="Eichinger L."/>
            <person name="Rivero F."/>
            <person name="Putnam N.H."/>
            <person name="West C.M."/>
            <person name="Loomis W.F."/>
            <person name="Chisholm R.L."/>
            <person name="Shaulsky G."/>
            <person name="Strassmann J.E."/>
            <person name="Queller D.C."/>
            <person name="Kuspa A."/>
            <person name="Grigoriev I.V."/>
        </authorList>
    </citation>
    <scope>NUCLEOTIDE SEQUENCE [LARGE SCALE GENOMIC DNA]</scope>
    <source>
        <strain evidence="14">QSDP1</strain>
    </source>
</reference>
<protein>
    <recommendedName>
        <fullName evidence="2">thioredoxin-dependent peroxiredoxin</fullName>
        <ecNumber evidence="2">1.11.1.24</ecNumber>
    </recommendedName>
    <alternativeName>
        <fullName evidence="8">Thioredoxin peroxidase</fullName>
    </alternativeName>
</protein>
<dbReference type="GO" id="GO:0008379">
    <property type="term" value="F:thioredoxin peroxidase activity"/>
    <property type="evidence" value="ECO:0000318"/>
    <property type="project" value="GO_Central"/>
</dbReference>
<dbReference type="OrthoDB" id="15334at2759"/>
<dbReference type="GO" id="GO:0005737">
    <property type="term" value="C:cytoplasm"/>
    <property type="evidence" value="ECO:0000318"/>
    <property type="project" value="GO_Central"/>
</dbReference>
<evidence type="ECO:0000256" key="6">
    <source>
        <dbReference type="ARBA" id="ARBA00023157"/>
    </source>
</evidence>
<dbReference type="CDD" id="cd03017">
    <property type="entry name" value="PRX_BCP"/>
    <property type="match status" value="1"/>
</dbReference>
<dbReference type="PIRSF" id="PIRSF000239">
    <property type="entry name" value="AHPC"/>
    <property type="match status" value="1"/>
</dbReference>
<dbReference type="InterPro" id="IPR024706">
    <property type="entry name" value="Peroxiredoxin_AhpC-typ"/>
</dbReference>
<keyword evidence="3" id="KW-0575">Peroxidase</keyword>
<dbReference type="InParanoid" id="F0ZP67"/>
<evidence type="ECO:0000313" key="13">
    <source>
        <dbReference type="EMBL" id="EGC34251.1"/>
    </source>
</evidence>
<evidence type="ECO:0000256" key="1">
    <source>
        <dbReference type="ARBA" id="ARBA00011245"/>
    </source>
</evidence>
<dbReference type="InterPro" id="IPR050924">
    <property type="entry name" value="Peroxiredoxin_BCP/PrxQ"/>
</dbReference>
<keyword evidence="7" id="KW-0676">Redox-active center</keyword>
<dbReference type="eggNOG" id="KOG0855">
    <property type="taxonomic scope" value="Eukaryota"/>
</dbReference>
<dbReference type="EC" id="1.11.1.24" evidence="2"/>
<dbReference type="PANTHER" id="PTHR42801">
    <property type="entry name" value="THIOREDOXIN-DEPENDENT PEROXIDE REDUCTASE"/>
    <property type="match status" value="1"/>
</dbReference>
<evidence type="ECO:0000256" key="4">
    <source>
        <dbReference type="ARBA" id="ARBA00022862"/>
    </source>
</evidence>
<dbReference type="Proteomes" id="UP000001064">
    <property type="component" value="Unassembled WGS sequence"/>
</dbReference>
<evidence type="ECO:0000259" key="12">
    <source>
        <dbReference type="PROSITE" id="PS51352"/>
    </source>
</evidence>
<evidence type="ECO:0000313" key="14">
    <source>
        <dbReference type="Proteomes" id="UP000001064"/>
    </source>
</evidence>
<dbReference type="PROSITE" id="PS51352">
    <property type="entry name" value="THIOREDOXIN_2"/>
    <property type="match status" value="1"/>
</dbReference>
<dbReference type="GO" id="GO:0034599">
    <property type="term" value="P:cellular response to oxidative stress"/>
    <property type="evidence" value="ECO:0000318"/>
    <property type="project" value="GO_Central"/>
</dbReference>
<comment type="similarity">
    <text evidence="9">Belongs to the peroxiredoxin family. BCP/PrxQ subfamily.</text>
</comment>
<dbReference type="GO" id="GO:0045454">
    <property type="term" value="P:cell redox homeostasis"/>
    <property type="evidence" value="ECO:0000318"/>
    <property type="project" value="GO_Central"/>
</dbReference>
<evidence type="ECO:0000256" key="3">
    <source>
        <dbReference type="ARBA" id="ARBA00022559"/>
    </source>
</evidence>
<dbReference type="Pfam" id="PF00578">
    <property type="entry name" value="AhpC-TSA"/>
    <property type="match status" value="1"/>
</dbReference>
<dbReference type="InterPro" id="IPR036249">
    <property type="entry name" value="Thioredoxin-like_sf"/>
</dbReference>
<dbReference type="PANTHER" id="PTHR42801:SF4">
    <property type="entry name" value="AHPC_TSA FAMILY PROTEIN"/>
    <property type="match status" value="1"/>
</dbReference>
<dbReference type="InterPro" id="IPR000866">
    <property type="entry name" value="AhpC/TSA"/>
</dbReference>
<feature type="domain" description="Thioredoxin" evidence="12">
    <location>
        <begin position="4"/>
        <end position="146"/>
    </location>
</feature>
<dbReference type="EMBL" id="GL871105">
    <property type="protein sequence ID" value="EGC34251.1"/>
    <property type="molecule type" value="Genomic_DNA"/>
</dbReference>
<comment type="catalytic activity">
    <reaction evidence="10">
        <text>a hydroperoxide + [thioredoxin]-dithiol = an alcohol + [thioredoxin]-disulfide + H2O</text>
        <dbReference type="Rhea" id="RHEA:62620"/>
        <dbReference type="Rhea" id="RHEA-COMP:10698"/>
        <dbReference type="Rhea" id="RHEA-COMP:10700"/>
        <dbReference type="ChEBI" id="CHEBI:15377"/>
        <dbReference type="ChEBI" id="CHEBI:29950"/>
        <dbReference type="ChEBI" id="CHEBI:30879"/>
        <dbReference type="ChEBI" id="CHEBI:35924"/>
        <dbReference type="ChEBI" id="CHEBI:50058"/>
        <dbReference type="EC" id="1.11.1.24"/>
    </reaction>
</comment>
<evidence type="ECO:0000256" key="8">
    <source>
        <dbReference type="ARBA" id="ARBA00032824"/>
    </source>
</evidence>
<organism evidence="13 14">
    <name type="scientific">Dictyostelium purpureum</name>
    <name type="common">Slime mold</name>
    <dbReference type="NCBI Taxonomy" id="5786"/>
    <lineage>
        <taxon>Eukaryota</taxon>
        <taxon>Amoebozoa</taxon>
        <taxon>Evosea</taxon>
        <taxon>Eumycetozoa</taxon>
        <taxon>Dictyostelia</taxon>
        <taxon>Dictyosteliales</taxon>
        <taxon>Dictyosteliaceae</taxon>
        <taxon>Dictyostelium</taxon>
    </lineage>
</organism>
<evidence type="ECO:0000256" key="2">
    <source>
        <dbReference type="ARBA" id="ARBA00013017"/>
    </source>
</evidence>
<dbReference type="InterPro" id="IPR013766">
    <property type="entry name" value="Thioredoxin_domain"/>
</dbReference>
<dbReference type="AlphaFoldDB" id="F0ZP67"/>
<evidence type="ECO:0000256" key="7">
    <source>
        <dbReference type="ARBA" id="ARBA00023284"/>
    </source>
</evidence>
<keyword evidence="5" id="KW-0560">Oxidoreductase</keyword>
<gene>
    <name evidence="13" type="ORF">DICPUDRAFT_79975</name>
</gene>